<evidence type="ECO:0000256" key="1">
    <source>
        <dbReference type="ARBA" id="ARBA00006525"/>
    </source>
</evidence>
<evidence type="ECO:0000259" key="2">
    <source>
        <dbReference type="Pfam" id="PF02481"/>
    </source>
</evidence>
<feature type="non-terminal residue" evidence="3">
    <location>
        <position position="259"/>
    </location>
</feature>
<dbReference type="Gene3D" id="3.40.50.450">
    <property type="match status" value="1"/>
</dbReference>
<dbReference type="SUPFAM" id="SSF102405">
    <property type="entry name" value="MCP/YpsA-like"/>
    <property type="match status" value="1"/>
</dbReference>
<feature type="domain" description="Smf/DprA SLOG" evidence="2">
    <location>
        <begin position="95"/>
        <end position="254"/>
    </location>
</feature>
<dbReference type="Pfam" id="PF02481">
    <property type="entry name" value="DNA_processg_A"/>
    <property type="match status" value="1"/>
</dbReference>
<dbReference type="PANTHER" id="PTHR43022:SF1">
    <property type="entry name" value="PROTEIN SMF"/>
    <property type="match status" value="1"/>
</dbReference>
<comment type="similarity">
    <text evidence="1">Belongs to the DprA/Smf family.</text>
</comment>
<dbReference type="PANTHER" id="PTHR43022">
    <property type="entry name" value="PROTEIN SMF"/>
    <property type="match status" value="1"/>
</dbReference>
<dbReference type="GO" id="GO:0009294">
    <property type="term" value="P:DNA-mediated transformation"/>
    <property type="evidence" value="ECO:0007669"/>
    <property type="project" value="InterPro"/>
</dbReference>
<dbReference type="AlphaFoldDB" id="X1C661"/>
<sequence length="259" mass="28955">MNLSLQNYLFLGHYLPLPLSALRIIEETPSHPFHDFKKLNKQEIEFELSNLGNRKRVSIRNIPKKVNNIENLLKNSIFDKIVSNLEKWKELGITIIPYFDDKFPLKLKTIKNPPKTIFTIGLSNFDYSKSISIIGTRKPTAYGAQMAETIGLEFSKRGFTIVNGFANGVDTLAIKGCLKAGGKVIGVLGSGLLNPYPKENVELFHEIINKGKGFFLSEHLPNDSVKKSTLATRNRISSALSIGNVFIEGSTKSGIRYQL</sequence>
<evidence type="ECO:0000313" key="3">
    <source>
        <dbReference type="EMBL" id="GAG79886.1"/>
    </source>
</evidence>
<comment type="caution">
    <text evidence="3">The sequence shown here is derived from an EMBL/GenBank/DDBJ whole genome shotgun (WGS) entry which is preliminary data.</text>
</comment>
<dbReference type="EMBL" id="BART01018940">
    <property type="protein sequence ID" value="GAG79886.1"/>
    <property type="molecule type" value="Genomic_DNA"/>
</dbReference>
<gene>
    <name evidence="3" type="ORF">S01H4_35589</name>
</gene>
<accession>X1C661</accession>
<name>X1C661_9ZZZZ</name>
<reference evidence="3" key="1">
    <citation type="journal article" date="2014" name="Front. Microbiol.">
        <title>High frequency of phylogenetically diverse reductive dehalogenase-homologous genes in deep subseafloor sedimentary metagenomes.</title>
        <authorList>
            <person name="Kawai M."/>
            <person name="Futagami T."/>
            <person name="Toyoda A."/>
            <person name="Takaki Y."/>
            <person name="Nishi S."/>
            <person name="Hori S."/>
            <person name="Arai W."/>
            <person name="Tsubouchi T."/>
            <person name="Morono Y."/>
            <person name="Uchiyama I."/>
            <person name="Ito T."/>
            <person name="Fujiyama A."/>
            <person name="Inagaki F."/>
            <person name="Takami H."/>
        </authorList>
    </citation>
    <scope>NUCLEOTIDE SEQUENCE</scope>
    <source>
        <strain evidence="3">Expedition CK06-06</strain>
    </source>
</reference>
<organism evidence="3">
    <name type="scientific">marine sediment metagenome</name>
    <dbReference type="NCBI Taxonomy" id="412755"/>
    <lineage>
        <taxon>unclassified sequences</taxon>
        <taxon>metagenomes</taxon>
        <taxon>ecological metagenomes</taxon>
    </lineage>
</organism>
<dbReference type="InterPro" id="IPR003488">
    <property type="entry name" value="DprA"/>
</dbReference>
<dbReference type="InterPro" id="IPR057666">
    <property type="entry name" value="DrpA_SLOG"/>
</dbReference>
<protein>
    <recommendedName>
        <fullName evidence="2">Smf/DprA SLOG domain-containing protein</fullName>
    </recommendedName>
</protein>
<proteinExistence type="inferred from homology"/>